<accession>A0ABW5WQ45</accession>
<dbReference type="RefSeq" id="WP_183488989.1">
    <property type="nucleotide sequence ID" value="NZ_JBHUOV010000015.1"/>
</dbReference>
<dbReference type="Proteomes" id="UP001597533">
    <property type="component" value="Unassembled WGS sequence"/>
</dbReference>
<dbReference type="InterPro" id="IPR032269">
    <property type="entry name" value="DUF4833"/>
</dbReference>
<reference evidence="3" key="1">
    <citation type="journal article" date="2019" name="Int. J. Syst. Evol. Microbiol.">
        <title>The Global Catalogue of Microorganisms (GCM) 10K type strain sequencing project: providing services to taxonomists for standard genome sequencing and annotation.</title>
        <authorList>
            <consortium name="The Broad Institute Genomics Platform"/>
            <consortium name="The Broad Institute Genome Sequencing Center for Infectious Disease"/>
            <person name="Wu L."/>
            <person name="Ma J."/>
        </authorList>
    </citation>
    <scope>NUCLEOTIDE SEQUENCE [LARGE SCALE GENOMIC DNA]</scope>
    <source>
        <strain evidence="3">KCTC 32141</strain>
    </source>
</reference>
<proteinExistence type="predicted"/>
<name>A0ABW5WQ45_9FLAO</name>
<dbReference type="EMBL" id="JBHUOV010000015">
    <property type="protein sequence ID" value="MFD2824562.1"/>
    <property type="molecule type" value="Genomic_DNA"/>
</dbReference>
<dbReference type="Pfam" id="PF16117">
    <property type="entry name" value="DUF4833"/>
    <property type="match status" value="1"/>
</dbReference>
<gene>
    <name evidence="2" type="ORF">ACFS5M_12845</name>
</gene>
<feature type="domain" description="DUF4833" evidence="1">
    <location>
        <begin position="35"/>
        <end position="172"/>
    </location>
</feature>
<keyword evidence="3" id="KW-1185">Reference proteome</keyword>
<sequence length="178" mass="20978">MKAVLLFLLINNFTFFLGYSQEDYPVPKKTDSRLFYIQHSNNHNTYVYDANIKDGAIDLIEPIEEYRIVYNEDGEKKPLTLLQKRLAYGVVLLSSDAKRVKFRLAVSEDLFFYLTYNDNEGARIYVTVNDQKMYLEKMFLKLKNKNTGINLKAEYILFYGKDFYSNQSITEKLILKQD</sequence>
<comment type="caution">
    <text evidence="2">The sequence shown here is derived from an EMBL/GenBank/DDBJ whole genome shotgun (WGS) entry which is preliminary data.</text>
</comment>
<protein>
    <submittedName>
        <fullName evidence="2">DUF4833 domain-containing protein</fullName>
    </submittedName>
</protein>
<evidence type="ECO:0000313" key="2">
    <source>
        <dbReference type="EMBL" id="MFD2824562.1"/>
    </source>
</evidence>
<organism evidence="2 3">
    <name type="scientific">Lacinutrix iliipiscaria</name>
    <dbReference type="NCBI Taxonomy" id="1230532"/>
    <lineage>
        <taxon>Bacteria</taxon>
        <taxon>Pseudomonadati</taxon>
        <taxon>Bacteroidota</taxon>
        <taxon>Flavobacteriia</taxon>
        <taxon>Flavobacteriales</taxon>
        <taxon>Flavobacteriaceae</taxon>
        <taxon>Lacinutrix</taxon>
    </lineage>
</organism>
<evidence type="ECO:0000259" key="1">
    <source>
        <dbReference type="Pfam" id="PF16117"/>
    </source>
</evidence>
<evidence type="ECO:0000313" key="3">
    <source>
        <dbReference type="Proteomes" id="UP001597533"/>
    </source>
</evidence>